<keyword evidence="2" id="KW-0482">Metalloprotease</keyword>
<dbReference type="EMBL" id="JAJOMB010000012">
    <property type="protein sequence ID" value="MCD5313645.1"/>
    <property type="molecule type" value="Genomic_DNA"/>
</dbReference>
<keyword evidence="2" id="KW-0378">Hydrolase</keyword>
<dbReference type="RefSeq" id="WP_231445032.1">
    <property type="nucleotide sequence ID" value="NZ_JAJOMB010000012.1"/>
</dbReference>
<dbReference type="Pfam" id="PF10103">
    <property type="entry name" value="Zincin_2"/>
    <property type="match status" value="1"/>
</dbReference>
<gene>
    <name evidence="2" type="ORF">LR394_22295</name>
</gene>
<comment type="caution">
    <text evidence="2">The sequence shown here is derived from an EMBL/GenBank/DDBJ whole genome shotgun (WGS) entry which is preliminary data.</text>
</comment>
<feature type="region of interest" description="Disordered" evidence="1">
    <location>
        <begin position="1"/>
        <end position="91"/>
    </location>
</feature>
<dbReference type="InterPro" id="IPR042271">
    <property type="entry name" value="Zinicin_2_N"/>
</dbReference>
<dbReference type="PANTHER" id="PTHR39420">
    <property type="match status" value="1"/>
</dbReference>
<dbReference type="GO" id="GO:0008237">
    <property type="term" value="F:metallopeptidase activity"/>
    <property type="evidence" value="ECO:0007669"/>
    <property type="project" value="UniProtKB-KW"/>
</dbReference>
<sequence>MSEGNRDGRDAESEGPRDDEGQEQNKKNEPGDAPRGGTGPRIGFGSDLPTGGQGSAPKNPPGGDPQDPLAGLFSAFMGGGAGSGGPNLPPDLLNNLPPGMMNLPGMPQDPQSLQAMLASVQQMLMTGGDGPVNWDLATNVARQAAAEGGDPSVGEAQHRKVAEALRTADLWLDRVSDLPAATGRTEAWSRAEWIENTLGVWKIVVEPVALSVGEAMAKALTEQAPPEMRAVLGGALPMMRKMGGTFFGAQLGQALGGLSREVIGGGDVGLPLLPAGKVALIPVNLSEFGSGLGLEEDEVRLYLALREAAHARLVAGVPWLRSHLLAAVEEYARGIVIDTDRIESAIRDIDPSDPAAMQQALASDIFEPERTPQQQAALDRLEVALALVEGWVDTVVDEAARTSLPHASALQETIRRRRAAGGPAEHTFASLVGLELRPRRLREAAAVWSALTAARGAAGRDALWAHPDIAPGEAALADPLGFAQVEPQADDMDAELAKLLDGGLDDPKSPDEPKKDDDEK</sequence>
<protein>
    <submittedName>
        <fullName evidence="2">Zinc-dependent metalloprotease</fullName>
    </submittedName>
</protein>
<accession>A0A9X1SW74</accession>
<reference evidence="2" key="1">
    <citation type="submission" date="2021-11" db="EMBL/GenBank/DDBJ databases">
        <title>Streptomyces corallinus and Kineosporia corallina sp. nov., two new coral-derived marine actinobacteria.</title>
        <authorList>
            <person name="Buangrab K."/>
            <person name="Sutthacheep M."/>
            <person name="Yeemin T."/>
            <person name="Harunari E."/>
            <person name="Igarashi Y."/>
            <person name="Sripreechasak P."/>
            <person name="Kanchanasin P."/>
            <person name="Tanasupawat S."/>
            <person name="Phongsopitanun W."/>
        </authorList>
    </citation>
    <scope>NUCLEOTIDE SEQUENCE</scope>
    <source>
        <strain evidence="2">JCM 31032</strain>
    </source>
</reference>
<dbReference type="Gene3D" id="1.20.150.30">
    <property type="entry name" value="Zincin-like metallopeptidase, N-terminal domain"/>
    <property type="match status" value="1"/>
</dbReference>
<dbReference type="Proteomes" id="UP001138997">
    <property type="component" value="Unassembled WGS sequence"/>
</dbReference>
<name>A0A9X1SW74_9ACTN</name>
<dbReference type="PANTHER" id="PTHR39420:SF2">
    <property type="entry name" value="HYDROLASE"/>
    <property type="match status" value="1"/>
</dbReference>
<dbReference type="AlphaFoldDB" id="A0A9X1SW74"/>
<evidence type="ECO:0000256" key="1">
    <source>
        <dbReference type="SAM" id="MobiDB-lite"/>
    </source>
</evidence>
<feature type="compositionally biased region" description="Basic and acidic residues" evidence="1">
    <location>
        <begin position="1"/>
        <end position="32"/>
    </location>
</feature>
<dbReference type="SUPFAM" id="SSF55486">
    <property type="entry name" value="Metalloproteases ('zincins'), catalytic domain"/>
    <property type="match status" value="1"/>
</dbReference>
<feature type="compositionally biased region" description="Basic and acidic residues" evidence="1">
    <location>
        <begin position="505"/>
        <end position="520"/>
    </location>
</feature>
<keyword evidence="2" id="KW-0645">Protease</keyword>
<evidence type="ECO:0000313" key="2">
    <source>
        <dbReference type="EMBL" id="MCD5313645.1"/>
    </source>
</evidence>
<keyword evidence="3" id="KW-1185">Reference proteome</keyword>
<feature type="region of interest" description="Disordered" evidence="1">
    <location>
        <begin position="497"/>
        <end position="520"/>
    </location>
</feature>
<organism evidence="2 3">
    <name type="scientific">Kineosporia babensis</name>
    <dbReference type="NCBI Taxonomy" id="499548"/>
    <lineage>
        <taxon>Bacteria</taxon>
        <taxon>Bacillati</taxon>
        <taxon>Actinomycetota</taxon>
        <taxon>Actinomycetes</taxon>
        <taxon>Kineosporiales</taxon>
        <taxon>Kineosporiaceae</taxon>
        <taxon>Kineosporia</taxon>
    </lineage>
</organism>
<evidence type="ECO:0000313" key="3">
    <source>
        <dbReference type="Proteomes" id="UP001138997"/>
    </source>
</evidence>
<dbReference type="InterPro" id="IPR018766">
    <property type="entry name" value="Zinicin_2"/>
</dbReference>
<proteinExistence type="predicted"/>
<dbReference type="NCBIfam" id="TIGR03624">
    <property type="entry name" value="putative hydrolase"/>
    <property type="match status" value="1"/>
</dbReference>